<keyword evidence="10" id="KW-1133">Transmembrane helix</keyword>
<dbReference type="PROSITE" id="PS50113">
    <property type="entry name" value="PAC"/>
    <property type="match status" value="2"/>
</dbReference>
<feature type="transmembrane region" description="Helical" evidence="10">
    <location>
        <begin position="6"/>
        <end position="26"/>
    </location>
</feature>
<name>A0A0P1MQ51_9BACT</name>
<evidence type="ECO:0000256" key="2">
    <source>
        <dbReference type="ARBA" id="ARBA00012438"/>
    </source>
</evidence>
<dbReference type="Gene3D" id="6.10.340.10">
    <property type="match status" value="1"/>
</dbReference>
<dbReference type="PANTHER" id="PTHR43065:SF42">
    <property type="entry name" value="TWO-COMPONENT SENSOR PPRA"/>
    <property type="match status" value="1"/>
</dbReference>
<dbReference type="PROSITE" id="PS50109">
    <property type="entry name" value="HIS_KIN"/>
    <property type="match status" value="1"/>
</dbReference>
<dbReference type="InterPro" id="IPR000700">
    <property type="entry name" value="PAS-assoc_C"/>
</dbReference>
<protein>
    <recommendedName>
        <fullName evidence="2">histidine kinase</fullName>
        <ecNumber evidence="2">2.7.13.3</ecNumber>
    </recommendedName>
</protein>
<evidence type="ECO:0000256" key="8">
    <source>
        <dbReference type="ARBA" id="ARBA00023012"/>
    </source>
</evidence>
<dbReference type="PROSITE" id="PS50110">
    <property type="entry name" value="RESPONSE_REGULATORY"/>
    <property type="match status" value="1"/>
</dbReference>
<dbReference type="InterPro" id="IPR011006">
    <property type="entry name" value="CheY-like_superfamily"/>
</dbReference>
<dbReference type="Gene3D" id="3.30.565.10">
    <property type="entry name" value="Histidine kinase-like ATPase, C-terminal domain"/>
    <property type="match status" value="1"/>
</dbReference>
<proteinExistence type="predicted"/>
<dbReference type="SUPFAM" id="SSF52172">
    <property type="entry name" value="CheY-like"/>
    <property type="match status" value="1"/>
</dbReference>
<sequence>MLKTVSLKFKFVVFTILIMLVLILIPNLARGKFITEPILVFSLIFFAIVAGYIFIWRILNPIEKYKIAVDRALKGQYIDFEFKSSDEVGELGMKLNKLVDKLKRRDLENYIITRIDHTLISNIKIEDSAEEILKIFKETLGYYRFSIYLVNKEEQKFRLVKSVGFEDKYLIHELPIGGRGLINYAYMFRTSVYSPDVLKDERYIQEHPIIRSEFDVPLMIGDEVIGILNVESEKVDGIKQEDREFLMRMAVQIATAFRNSQIYNQAITRFKHLNLLNKVSQTIGFKLDIEEILRSVLNLLMENYGTKKIAIFLKEGSDALKCKISLGLSEKVLKLMEKYTPWHSEANVSPIMISDIENEKSFLDYEEIFKECGIKSVVFFPIVHRERFIGRLDIYFDSKRTIVKEEIEFGVNVCGEIASAIENARLFDLLKSSEKFIRTVLENAPIGILRLDERGNLLYLNSEMRRIIGVSAIDVEKLTGKKIDSILNLDGVDIESFRNLMLKGERIKRWSVSFKSVDGREISLIVDIEPIFASGGAIDGYIVIARDVTEEERLQQERLKLSRAIENLSEAVMITDVEGKIEYVNPAFERITGYKLHEVIGKNPRFLKSGKQDKSFYEKMWNTILKGEVWEGELINRKKNGDLYFEYMSISPLFDSKGNITNFVAIKRDITEQKLFEEQMLQFQKLESIGSISSGVAHDFNNVLASIQTGIKVLQRRLSSEDPEIMKVLNIIRKSAERGADITRRLLNFVRRETGKASTVDVRDLIGEVRTLISHSFPENIKIETWVDENVKFINADYGQIIQAIMNLCINARDAMPDGGVLKITAKNVSADLIKTRFHDVSDEDYVEIAVSDTGTGIPEEIRDKIFEPFFTTKPVEKGTGLGLPIVLKIITSHDGYITYETETGKGTTFYIYLPAVERKVEVIEEVKVEKITPAVVLIVEDEESLRYLLKEYLESRGYTVIATDDGYDAIELYKMNMGKIDIVILDIGLPTIDGITTFRKIRQIDPNARVVLTSGYFLTEPSPTTLMAEEGLDGFIQKPYDVDKIEFLIERFVRG</sequence>
<comment type="catalytic activity">
    <reaction evidence="1">
        <text>ATP + protein L-histidine = ADP + protein N-phospho-L-histidine.</text>
        <dbReference type="EC" id="2.7.13.3"/>
    </reaction>
</comment>
<feature type="transmembrane region" description="Helical" evidence="10">
    <location>
        <begin position="38"/>
        <end position="59"/>
    </location>
</feature>
<dbReference type="Pfam" id="PF01590">
    <property type="entry name" value="GAF"/>
    <property type="match status" value="1"/>
</dbReference>
<dbReference type="InterPro" id="IPR001610">
    <property type="entry name" value="PAC"/>
</dbReference>
<dbReference type="PANTHER" id="PTHR43065">
    <property type="entry name" value="SENSOR HISTIDINE KINASE"/>
    <property type="match status" value="1"/>
</dbReference>
<evidence type="ECO:0000256" key="6">
    <source>
        <dbReference type="ARBA" id="ARBA00022777"/>
    </source>
</evidence>
<dbReference type="InterPro" id="IPR003018">
    <property type="entry name" value="GAF"/>
</dbReference>
<evidence type="ECO:0000256" key="5">
    <source>
        <dbReference type="ARBA" id="ARBA00022741"/>
    </source>
</evidence>
<evidence type="ECO:0000259" key="12">
    <source>
        <dbReference type="PROSITE" id="PS50110"/>
    </source>
</evidence>
<feature type="domain" description="Histidine kinase" evidence="11">
    <location>
        <begin position="695"/>
        <end position="918"/>
    </location>
</feature>
<dbReference type="Gene3D" id="3.30.450.20">
    <property type="entry name" value="PAS domain"/>
    <property type="match status" value="2"/>
</dbReference>
<feature type="domain" description="PAS" evidence="13">
    <location>
        <begin position="557"/>
        <end position="628"/>
    </location>
</feature>
<dbReference type="GO" id="GO:0000155">
    <property type="term" value="F:phosphorelay sensor kinase activity"/>
    <property type="evidence" value="ECO:0007669"/>
    <property type="project" value="InterPro"/>
</dbReference>
<dbReference type="InterPro" id="IPR005467">
    <property type="entry name" value="His_kinase_dom"/>
</dbReference>
<dbReference type="InterPro" id="IPR000014">
    <property type="entry name" value="PAS"/>
</dbReference>
<dbReference type="InterPro" id="IPR029016">
    <property type="entry name" value="GAF-like_dom_sf"/>
</dbReference>
<dbReference type="PRINTS" id="PR00344">
    <property type="entry name" value="BCTRLSENSOR"/>
</dbReference>
<feature type="modified residue" description="4-aspartylphosphate" evidence="9">
    <location>
        <position position="987"/>
    </location>
</feature>
<dbReference type="AlphaFoldDB" id="A0A0P1MQ51"/>
<dbReference type="InterPro" id="IPR013767">
    <property type="entry name" value="PAS_fold"/>
</dbReference>
<dbReference type="InterPro" id="IPR036097">
    <property type="entry name" value="HisK_dim/P_sf"/>
</dbReference>
<dbReference type="SMART" id="SM00387">
    <property type="entry name" value="HATPase_c"/>
    <property type="match status" value="1"/>
</dbReference>
<dbReference type="SMART" id="SM00086">
    <property type="entry name" value="PAC"/>
    <property type="match status" value="2"/>
</dbReference>
<dbReference type="Pfam" id="PF02518">
    <property type="entry name" value="HATPase_c"/>
    <property type="match status" value="1"/>
</dbReference>
<keyword evidence="7" id="KW-0067">ATP-binding</keyword>
<evidence type="ECO:0000256" key="4">
    <source>
        <dbReference type="ARBA" id="ARBA00022679"/>
    </source>
</evidence>
<gene>
    <name evidence="15" type="ORF">JGI23_00333</name>
</gene>
<dbReference type="InterPro" id="IPR003661">
    <property type="entry name" value="HisK_dim/P_dom"/>
</dbReference>
<dbReference type="Pfam" id="PF00512">
    <property type="entry name" value="HisKA"/>
    <property type="match status" value="1"/>
</dbReference>
<reference evidence="16" key="1">
    <citation type="submission" date="2015-11" db="EMBL/GenBank/DDBJ databases">
        <authorList>
            <person name="Varghese N."/>
        </authorList>
    </citation>
    <scope>NUCLEOTIDE SEQUENCE [LARGE SCALE GENOMIC DNA]</scope>
    <source>
        <strain evidence="16">JGI-23</strain>
    </source>
</reference>
<dbReference type="InterPro" id="IPR035965">
    <property type="entry name" value="PAS-like_dom_sf"/>
</dbReference>
<evidence type="ECO:0000256" key="1">
    <source>
        <dbReference type="ARBA" id="ARBA00000085"/>
    </source>
</evidence>
<dbReference type="Pfam" id="PF13426">
    <property type="entry name" value="PAS_9"/>
    <property type="match status" value="1"/>
</dbReference>
<dbReference type="Pfam" id="PF13185">
    <property type="entry name" value="GAF_2"/>
    <property type="match status" value="1"/>
</dbReference>
<dbReference type="GO" id="GO:0006355">
    <property type="term" value="P:regulation of DNA-templated transcription"/>
    <property type="evidence" value="ECO:0007669"/>
    <property type="project" value="InterPro"/>
</dbReference>
<dbReference type="EMBL" id="CZVW01000003">
    <property type="protein sequence ID" value="CUS97663.1"/>
    <property type="molecule type" value="Genomic_DNA"/>
</dbReference>
<keyword evidence="8" id="KW-0902">Two-component regulatory system</keyword>
<evidence type="ECO:0000256" key="3">
    <source>
        <dbReference type="ARBA" id="ARBA00022553"/>
    </source>
</evidence>
<dbReference type="SUPFAM" id="SSF55785">
    <property type="entry name" value="PYP-like sensor domain (PAS domain)"/>
    <property type="match status" value="2"/>
</dbReference>
<dbReference type="SUPFAM" id="SSF55781">
    <property type="entry name" value="GAF domain-like"/>
    <property type="match status" value="2"/>
</dbReference>
<keyword evidence="3 9" id="KW-0597">Phosphoprotein</keyword>
<dbReference type="CDD" id="cd00130">
    <property type="entry name" value="PAS"/>
    <property type="match status" value="2"/>
</dbReference>
<feature type="domain" description="PAC" evidence="14">
    <location>
        <begin position="628"/>
        <end position="682"/>
    </location>
</feature>
<accession>A0A0P1MQ51</accession>
<dbReference type="PROSITE" id="PS50112">
    <property type="entry name" value="PAS"/>
    <property type="match status" value="2"/>
</dbReference>
<dbReference type="SMART" id="SM00388">
    <property type="entry name" value="HisKA"/>
    <property type="match status" value="1"/>
</dbReference>
<dbReference type="InterPro" id="IPR001789">
    <property type="entry name" value="Sig_transdc_resp-reg_receiver"/>
</dbReference>
<dbReference type="CDD" id="cd00156">
    <property type="entry name" value="REC"/>
    <property type="match status" value="1"/>
</dbReference>
<evidence type="ECO:0000259" key="13">
    <source>
        <dbReference type="PROSITE" id="PS50112"/>
    </source>
</evidence>
<feature type="domain" description="PAS" evidence="13">
    <location>
        <begin position="433"/>
        <end position="475"/>
    </location>
</feature>
<evidence type="ECO:0000256" key="9">
    <source>
        <dbReference type="PROSITE-ProRule" id="PRU00169"/>
    </source>
</evidence>
<dbReference type="Pfam" id="PF00072">
    <property type="entry name" value="Response_reg"/>
    <property type="match status" value="1"/>
</dbReference>
<dbReference type="EC" id="2.7.13.3" evidence="2"/>
<dbReference type="OrthoDB" id="9815750at2"/>
<evidence type="ECO:0000259" key="11">
    <source>
        <dbReference type="PROSITE" id="PS50109"/>
    </source>
</evidence>
<keyword evidence="10" id="KW-0472">Membrane</keyword>
<dbReference type="Pfam" id="PF00989">
    <property type="entry name" value="PAS"/>
    <property type="match status" value="1"/>
</dbReference>
<dbReference type="InterPro" id="IPR004358">
    <property type="entry name" value="Sig_transdc_His_kin-like_C"/>
</dbReference>
<keyword evidence="16" id="KW-1185">Reference proteome</keyword>
<dbReference type="RefSeq" id="WP_092347496.1">
    <property type="nucleotide sequence ID" value="NZ_CZVW01000003.1"/>
</dbReference>
<dbReference type="Gene3D" id="3.30.450.40">
    <property type="match status" value="2"/>
</dbReference>
<dbReference type="SUPFAM" id="SSF47384">
    <property type="entry name" value="Homodimeric domain of signal transducing histidine kinase"/>
    <property type="match status" value="1"/>
</dbReference>
<dbReference type="SMART" id="SM00091">
    <property type="entry name" value="PAS"/>
    <property type="match status" value="2"/>
</dbReference>
<keyword evidence="10" id="KW-0812">Transmembrane</keyword>
<dbReference type="SMART" id="SM00448">
    <property type="entry name" value="REC"/>
    <property type="match status" value="1"/>
</dbReference>
<evidence type="ECO:0000256" key="7">
    <source>
        <dbReference type="ARBA" id="ARBA00022840"/>
    </source>
</evidence>
<dbReference type="Gene3D" id="1.10.287.130">
    <property type="match status" value="1"/>
</dbReference>
<dbReference type="InterPro" id="IPR003594">
    <property type="entry name" value="HATPase_dom"/>
</dbReference>
<dbReference type="NCBIfam" id="TIGR00229">
    <property type="entry name" value="sensory_box"/>
    <property type="match status" value="2"/>
</dbReference>
<dbReference type="Gene3D" id="3.40.50.2300">
    <property type="match status" value="1"/>
</dbReference>
<dbReference type="GO" id="GO:0005524">
    <property type="term" value="F:ATP binding"/>
    <property type="evidence" value="ECO:0007669"/>
    <property type="project" value="UniProtKB-KW"/>
</dbReference>
<dbReference type="SMART" id="SM00065">
    <property type="entry name" value="GAF"/>
    <property type="match status" value="2"/>
</dbReference>
<evidence type="ECO:0000259" key="14">
    <source>
        <dbReference type="PROSITE" id="PS50113"/>
    </source>
</evidence>
<keyword evidence="6" id="KW-0418">Kinase</keyword>
<evidence type="ECO:0000313" key="16">
    <source>
        <dbReference type="Proteomes" id="UP000199197"/>
    </source>
</evidence>
<keyword evidence="5" id="KW-0547">Nucleotide-binding</keyword>
<evidence type="ECO:0000256" key="10">
    <source>
        <dbReference type="SAM" id="Phobius"/>
    </source>
</evidence>
<feature type="domain" description="PAC" evidence="14">
    <location>
        <begin position="508"/>
        <end position="560"/>
    </location>
</feature>
<evidence type="ECO:0000313" key="15">
    <source>
        <dbReference type="EMBL" id="CUS97663.1"/>
    </source>
</evidence>
<dbReference type="SUPFAM" id="SSF55874">
    <property type="entry name" value="ATPase domain of HSP90 chaperone/DNA topoisomerase II/histidine kinase"/>
    <property type="match status" value="1"/>
</dbReference>
<organism evidence="15 16">
    <name type="scientific">Candidatus Chryseopegocella kryptomonas</name>
    <dbReference type="NCBI Taxonomy" id="1633643"/>
    <lineage>
        <taxon>Bacteria</taxon>
        <taxon>Pseudomonadati</taxon>
        <taxon>Candidatus Kryptoniota</taxon>
        <taxon>Candidatus Chryseopegocella</taxon>
    </lineage>
</organism>
<dbReference type="InterPro" id="IPR036890">
    <property type="entry name" value="HATPase_C_sf"/>
</dbReference>
<keyword evidence="4" id="KW-0808">Transferase</keyword>
<dbReference type="Proteomes" id="UP000199197">
    <property type="component" value="Unassembled WGS sequence"/>
</dbReference>
<feature type="domain" description="Response regulatory" evidence="12">
    <location>
        <begin position="936"/>
        <end position="1054"/>
    </location>
</feature>